<keyword evidence="4 6" id="KW-1133">Transmembrane helix</keyword>
<gene>
    <name evidence="7" type="ORF">M0813_24209</name>
</gene>
<evidence type="ECO:0000313" key="7">
    <source>
        <dbReference type="EMBL" id="KAJ6240496.1"/>
    </source>
</evidence>
<sequence length="143" mass="15980">MEFTLSKLSFIIVPLVWGITNTLMAMGSRGVDKIKRGNIFSQFFFELLAVVLNWRWFVPFLINMCGSLLFYKTLGDSNLTYVPMIINSLTMVITGISGWLLGEKKLSKYSQMGMALIIIGVCFCTISPNLTSTDNAETISSEL</sequence>
<keyword evidence="8" id="KW-1185">Reference proteome</keyword>
<dbReference type="EMBL" id="JAOAOG010000205">
    <property type="protein sequence ID" value="KAJ6240496.1"/>
    <property type="molecule type" value="Genomic_DNA"/>
</dbReference>
<keyword evidence="3 6" id="KW-0812">Transmembrane</keyword>
<evidence type="ECO:0000256" key="6">
    <source>
        <dbReference type="SAM" id="Phobius"/>
    </source>
</evidence>
<evidence type="ECO:0000256" key="2">
    <source>
        <dbReference type="ARBA" id="ARBA00005977"/>
    </source>
</evidence>
<dbReference type="Proteomes" id="UP001150062">
    <property type="component" value="Unassembled WGS sequence"/>
</dbReference>
<comment type="caution">
    <text evidence="7">The sequence shown here is derived from an EMBL/GenBank/DDBJ whole genome shotgun (WGS) entry which is preliminary data.</text>
</comment>
<dbReference type="PANTHER" id="PTHR28668:SF1">
    <property type="entry name" value="TRANSMEMBRANE PROTEIN 234"/>
    <property type="match status" value="1"/>
</dbReference>
<feature type="transmembrane region" description="Helical" evidence="6">
    <location>
        <begin position="113"/>
        <end position="131"/>
    </location>
</feature>
<dbReference type="PANTHER" id="PTHR28668">
    <property type="entry name" value="TRANSMEMBRANE PROTEIN 234"/>
    <property type="match status" value="1"/>
</dbReference>
<organism evidence="7 8">
    <name type="scientific">Anaeramoeba flamelloides</name>
    <dbReference type="NCBI Taxonomy" id="1746091"/>
    <lineage>
        <taxon>Eukaryota</taxon>
        <taxon>Metamonada</taxon>
        <taxon>Anaeramoebidae</taxon>
        <taxon>Anaeramoeba</taxon>
    </lineage>
</organism>
<feature type="transmembrane region" description="Helical" evidence="6">
    <location>
        <begin position="6"/>
        <end position="27"/>
    </location>
</feature>
<dbReference type="Pfam" id="PF10639">
    <property type="entry name" value="TMEM234"/>
    <property type="match status" value="1"/>
</dbReference>
<evidence type="ECO:0000256" key="1">
    <source>
        <dbReference type="ARBA" id="ARBA00004141"/>
    </source>
</evidence>
<evidence type="ECO:0000256" key="4">
    <source>
        <dbReference type="ARBA" id="ARBA00022989"/>
    </source>
</evidence>
<comment type="similarity">
    <text evidence="2">Belongs to the TMEM234 family.</text>
</comment>
<dbReference type="SUPFAM" id="SSF103481">
    <property type="entry name" value="Multidrug resistance efflux transporter EmrE"/>
    <property type="match status" value="1"/>
</dbReference>
<protein>
    <submittedName>
        <fullName evidence="7">Transmembrane protein</fullName>
    </submittedName>
</protein>
<proteinExistence type="inferred from homology"/>
<comment type="subcellular location">
    <subcellularLocation>
        <location evidence="1">Membrane</location>
        <topology evidence="1">Multi-pass membrane protein</topology>
    </subcellularLocation>
</comment>
<reference evidence="7" key="1">
    <citation type="submission" date="2022-08" db="EMBL/GenBank/DDBJ databases">
        <title>Novel sulfate-reducing endosymbionts in the free-living metamonad Anaeramoeba.</title>
        <authorList>
            <person name="Jerlstrom-Hultqvist J."/>
            <person name="Cepicka I."/>
            <person name="Gallot-Lavallee L."/>
            <person name="Salas-Leiva D."/>
            <person name="Curtis B.A."/>
            <person name="Zahonova K."/>
            <person name="Pipaliya S."/>
            <person name="Dacks J."/>
            <person name="Roger A.J."/>
        </authorList>
    </citation>
    <scope>NUCLEOTIDE SEQUENCE</scope>
    <source>
        <strain evidence="7">Schooner1</strain>
    </source>
</reference>
<feature type="transmembrane region" description="Helical" evidence="6">
    <location>
        <begin position="39"/>
        <end position="58"/>
    </location>
</feature>
<accession>A0ABQ8Y6W7</accession>
<dbReference type="InterPro" id="IPR018908">
    <property type="entry name" value="TMEM234"/>
</dbReference>
<feature type="transmembrane region" description="Helical" evidence="6">
    <location>
        <begin position="78"/>
        <end position="101"/>
    </location>
</feature>
<dbReference type="InterPro" id="IPR037185">
    <property type="entry name" value="EmrE-like"/>
</dbReference>
<name>A0ABQ8Y6W7_9EUKA</name>
<evidence type="ECO:0000256" key="3">
    <source>
        <dbReference type="ARBA" id="ARBA00022692"/>
    </source>
</evidence>
<evidence type="ECO:0000313" key="8">
    <source>
        <dbReference type="Proteomes" id="UP001150062"/>
    </source>
</evidence>
<evidence type="ECO:0000256" key="5">
    <source>
        <dbReference type="ARBA" id="ARBA00023136"/>
    </source>
</evidence>
<keyword evidence="5 6" id="KW-0472">Membrane</keyword>